<dbReference type="AlphaFoldDB" id="A0AAX6NDG8"/>
<gene>
    <name evidence="1" type="ORF">O0Q50_22480</name>
</gene>
<proteinExistence type="predicted"/>
<sequence>MPEKEREQMMKFIETLEDLIGKKKSKVIQDSLIKAMVQLISDNGENDTSTKCTCADDVFYLFQAIEAVIPVLNKEQQTVKLRIQMNRKVYRNFLEVLHKLNLEKDDSLNNENRDNWIISVRYCKSTSGLNMFFNPFHRLRQLRP</sequence>
<reference evidence="1" key="1">
    <citation type="journal article" date="2022" name="J Environ Chem Eng">
        <title>Biodegradation of petroleum oil using a constructed nonpathogenic and heavy metal-tolerant bacterial consortium isolated from marine sponges.</title>
        <authorList>
            <person name="Dechsakulwatana C."/>
            <person name="Rungsihiranrut A."/>
            <person name="Muangchinda C."/>
            <person name="Ningthoujam R."/>
            <person name="Klankeo P."/>
            <person name="Pinyakong O."/>
        </authorList>
    </citation>
    <scope>NUCLEOTIDE SEQUENCE</scope>
    <source>
        <strain evidence="1">TL01-2</strain>
    </source>
</reference>
<name>A0AAX6NDG8_PRIAR</name>
<dbReference type="Proteomes" id="UP001269400">
    <property type="component" value="Unassembled WGS sequence"/>
</dbReference>
<reference evidence="1" key="2">
    <citation type="submission" date="2022-12" db="EMBL/GenBank/DDBJ databases">
        <authorList>
            <person name="Dechsakulwatana C."/>
            <person name="Rungsihiranrut A."/>
            <person name="Muangchinda C."/>
            <person name="Ningthoujam R."/>
            <person name="Klankeo P."/>
            <person name="Pinyakong O."/>
        </authorList>
    </citation>
    <scope>NUCLEOTIDE SEQUENCE</scope>
    <source>
        <strain evidence="1">TL01-2</strain>
    </source>
</reference>
<evidence type="ECO:0000313" key="2">
    <source>
        <dbReference type="Proteomes" id="UP001269400"/>
    </source>
</evidence>
<comment type="caution">
    <text evidence="1">The sequence shown here is derived from an EMBL/GenBank/DDBJ whole genome shotgun (WGS) entry which is preliminary data.</text>
</comment>
<accession>A0AAX6NDG8</accession>
<dbReference type="RefSeq" id="WP_316911168.1">
    <property type="nucleotide sequence ID" value="NZ_JAPTGD010000002.1"/>
</dbReference>
<dbReference type="EMBL" id="JAPTGD010000002">
    <property type="protein sequence ID" value="MDU9693951.1"/>
    <property type="molecule type" value="Genomic_DNA"/>
</dbReference>
<organism evidence="1 2">
    <name type="scientific">Priestia aryabhattai</name>
    <name type="common">Bacillus aryabhattai</name>
    <dbReference type="NCBI Taxonomy" id="412384"/>
    <lineage>
        <taxon>Bacteria</taxon>
        <taxon>Bacillati</taxon>
        <taxon>Bacillota</taxon>
        <taxon>Bacilli</taxon>
        <taxon>Bacillales</taxon>
        <taxon>Bacillaceae</taxon>
        <taxon>Priestia</taxon>
    </lineage>
</organism>
<evidence type="ECO:0000313" key="1">
    <source>
        <dbReference type="EMBL" id="MDU9693951.1"/>
    </source>
</evidence>
<protein>
    <submittedName>
        <fullName evidence="1">Uncharacterized protein</fullName>
    </submittedName>
</protein>